<dbReference type="SMART" id="SM00349">
    <property type="entry name" value="KRAB"/>
    <property type="match status" value="1"/>
</dbReference>
<name>A0AAW0H998_MYOGA</name>
<feature type="domain" description="KRAB" evidence="2">
    <location>
        <begin position="102"/>
        <end position="174"/>
    </location>
</feature>
<dbReference type="SUPFAM" id="SSF109640">
    <property type="entry name" value="KRAB domain (Kruppel-associated box)"/>
    <property type="match status" value="1"/>
</dbReference>
<dbReference type="InterPro" id="IPR001909">
    <property type="entry name" value="KRAB"/>
</dbReference>
<dbReference type="AlphaFoldDB" id="A0AAW0H998"/>
<dbReference type="InterPro" id="IPR036051">
    <property type="entry name" value="KRAB_dom_sf"/>
</dbReference>
<reference evidence="3 4" key="1">
    <citation type="journal article" date="2023" name="bioRxiv">
        <title>Conserved and derived expression patterns and positive selection on dental genes reveal complex evolutionary context of ever-growing rodent molars.</title>
        <authorList>
            <person name="Calamari Z.T."/>
            <person name="Song A."/>
            <person name="Cohen E."/>
            <person name="Akter M."/>
            <person name="Roy R.D."/>
            <person name="Hallikas O."/>
            <person name="Christensen M.M."/>
            <person name="Li P."/>
            <person name="Marangoni P."/>
            <person name="Jernvall J."/>
            <person name="Klein O.D."/>
        </authorList>
    </citation>
    <scope>NUCLEOTIDE SEQUENCE [LARGE SCALE GENOMIC DNA]</scope>
    <source>
        <strain evidence="3">V071</strain>
    </source>
</reference>
<keyword evidence="1" id="KW-0175">Coiled coil</keyword>
<dbReference type="Pfam" id="PF01352">
    <property type="entry name" value="KRAB"/>
    <property type="match status" value="1"/>
</dbReference>
<proteinExistence type="predicted"/>
<dbReference type="Pfam" id="PF04822">
    <property type="entry name" value="Takusan"/>
    <property type="match status" value="1"/>
</dbReference>
<feature type="non-terminal residue" evidence="3">
    <location>
        <position position="1"/>
    </location>
</feature>
<accession>A0AAW0H998</accession>
<keyword evidence="4" id="KW-1185">Reference proteome</keyword>
<feature type="coiled-coil region" evidence="1">
    <location>
        <begin position="336"/>
        <end position="409"/>
    </location>
</feature>
<evidence type="ECO:0000313" key="4">
    <source>
        <dbReference type="Proteomes" id="UP001488838"/>
    </source>
</evidence>
<dbReference type="PROSITE" id="PS50805">
    <property type="entry name" value="KRAB"/>
    <property type="match status" value="1"/>
</dbReference>
<gene>
    <name evidence="3" type="ORF">U0070_026287</name>
</gene>
<evidence type="ECO:0000256" key="1">
    <source>
        <dbReference type="SAM" id="Coils"/>
    </source>
</evidence>
<comment type="caution">
    <text evidence="3">The sequence shown here is derived from an EMBL/GenBank/DDBJ whole genome shotgun (WGS) entry which is preliminary data.</text>
</comment>
<sequence>KDTRVGYEEQPVVSSFKILSFGSWHIHFVEDKELPDIRHVRLAGAIRYGLCTVTPLLMFPATPLLKAEQYSEEGRGITTDIEKSKLVIQNFVILKERGDNRVTYDDVQVNFIWEEWTLLDPSQKSLYKDVMLETYRNLTTIVPLKGMKEHILERSPMSVISVVKTLHITIIYNVMKDAIQEKNPMNVLDVAMLARLSRLIGRQKEEHNETRGKQKEAALQPQCRTSRHKWFWGKRRSTGKTSIPNSVTGQEHQMNKVDTLTLQLQMMTQERNELRGILANYTNTDLNNRLNFELELVNIEHKKVMLDLQKFPTENREAVYKCKELTEETVSYSILHNQLLSERTQLKEKVTMLREENRKLRREQISLQESCEKVKNLCQEVDEEIYKLCAEEEEKQEILEERQQSLLKLRDLVTKHIDLAEKLQNTFAVSQMSSALEN</sequence>
<organism evidence="3 4">
    <name type="scientific">Myodes glareolus</name>
    <name type="common">Bank vole</name>
    <name type="synonym">Clethrionomys glareolus</name>
    <dbReference type="NCBI Taxonomy" id="447135"/>
    <lineage>
        <taxon>Eukaryota</taxon>
        <taxon>Metazoa</taxon>
        <taxon>Chordata</taxon>
        <taxon>Craniata</taxon>
        <taxon>Vertebrata</taxon>
        <taxon>Euteleostomi</taxon>
        <taxon>Mammalia</taxon>
        <taxon>Eutheria</taxon>
        <taxon>Euarchontoglires</taxon>
        <taxon>Glires</taxon>
        <taxon>Rodentia</taxon>
        <taxon>Myomorpha</taxon>
        <taxon>Muroidea</taxon>
        <taxon>Cricetidae</taxon>
        <taxon>Arvicolinae</taxon>
        <taxon>Myodes</taxon>
    </lineage>
</organism>
<dbReference type="EMBL" id="JBBHLL010000622">
    <property type="protein sequence ID" value="KAK7799354.1"/>
    <property type="molecule type" value="Genomic_DNA"/>
</dbReference>
<evidence type="ECO:0000313" key="3">
    <source>
        <dbReference type="EMBL" id="KAK7799354.1"/>
    </source>
</evidence>
<dbReference type="CDD" id="cd07765">
    <property type="entry name" value="KRAB_A-box"/>
    <property type="match status" value="1"/>
</dbReference>
<dbReference type="InterPro" id="IPR006907">
    <property type="entry name" value="DLG5_N"/>
</dbReference>
<dbReference type="GO" id="GO:0006355">
    <property type="term" value="P:regulation of DNA-templated transcription"/>
    <property type="evidence" value="ECO:0007669"/>
    <property type="project" value="InterPro"/>
</dbReference>
<dbReference type="Proteomes" id="UP001488838">
    <property type="component" value="Unassembled WGS sequence"/>
</dbReference>
<dbReference type="PANTHER" id="PTHR21558">
    <property type="entry name" value="SPEER/SPETEX"/>
    <property type="match status" value="1"/>
</dbReference>
<evidence type="ECO:0000259" key="2">
    <source>
        <dbReference type="PROSITE" id="PS50805"/>
    </source>
</evidence>
<dbReference type="Gene3D" id="6.10.140.140">
    <property type="match status" value="1"/>
</dbReference>
<protein>
    <recommendedName>
        <fullName evidence="2">KRAB domain-containing protein</fullName>
    </recommendedName>
</protein>